<accession>A0A1F7RLQ2</accession>
<proteinExistence type="predicted"/>
<sequence length="282" mass="32183">MNNNNFIGFSIGSLCVFVVAVLFVISFLISLYHPSFSTLSAILLGGFIGGFTNSVAIRMLFEKYWYLPGSGVLLKRRNEIILSLAETVETHIINTQTLEQKLHEAVQKVNTDNVKNSMNAIIEEFKDDLLEYLNKQETHKKIVTLMKQNLGLGGKIINATGIKDFDVLAHEILDNLDDRVENFKITDEMINTTINKFGTLEEFVFKPNNQFLVKHYKLDESLAFVLLNKLNIKKIVVERLSLYPPEKIRDIIEKNTKEHLSWLEVFGVILGIVFTTVFVLIQ</sequence>
<feature type="transmembrane region" description="Helical" evidence="1">
    <location>
        <begin position="38"/>
        <end position="61"/>
    </location>
</feature>
<protein>
    <recommendedName>
        <fullName evidence="4">DUF445 domain-containing protein</fullName>
    </recommendedName>
</protein>
<dbReference type="Proteomes" id="UP000179266">
    <property type="component" value="Unassembled WGS sequence"/>
</dbReference>
<keyword evidence="1" id="KW-0812">Transmembrane</keyword>
<evidence type="ECO:0000256" key="1">
    <source>
        <dbReference type="SAM" id="Phobius"/>
    </source>
</evidence>
<dbReference type="AlphaFoldDB" id="A0A1F7RLQ2"/>
<keyword evidence="1" id="KW-1133">Transmembrane helix</keyword>
<feature type="transmembrane region" description="Helical" evidence="1">
    <location>
        <begin position="262"/>
        <end position="281"/>
    </location>
</feature>
<evidence type="ECO:0008006" key="4">
    <source>
        <dbReference type="Google" id="ProtNLM"/>
    </source>
</evidence>
<comment type="caution">
    <text evidence="2">The sequence shown here is derived from an EMBL/GenBank/DDBJ whole genome shotgun (WGS) entry which is preliminary data.</text>
</comment>
<evidence type="ECO:0000313" key="2">
    <source>
        <dbReference type="EMBL" id="OGL42482.1"/>
    </source>
</evidence>
<dbReference type="Pfam" id="PF04286">
    <property type="entry name" value="DUF445"/>
    <property type="match status" value="1"/>
</dbReference>
<feature type="transmembrane region" description="Helical" evidence="1">
    <location>
        <begin position="7"/>
        <end position="32"/>
    </location>
</feature>
<evidence type="ECO:0000313" key="3">
    <source>
        <dbReference type="Proteomes" id="UP000179266"/>
    </source>
</evidence>
<organism evidence="2 3">
    <name type="scientific">Candidatus Schekmanbacteria bacterium RBG_13_48_7</name>
    <dbReference type="NCBI Taxonomy" id="1817878"/>
    <lineage>
        <taxon>Bacteria</taxon>
        <taxon>Candidatus Schekmaniibacteriota</taxon>
    </lineage>
</organism>
<gene>
    <name evidence="2" type="ORF">A2161_11810</name>
</gene>
<keyword evidence="1" id="KW-0472">Membrane</keyword>
<name>A0A1F7RLQ2_9BACT</name>
<dbReference type="PANTHER" id="PTHR38568:SF1">
    <property type="entry name" value="DUF445 DOMAIN-CONTAINING PROTEIN"/>
    <property type="match status" value="1"/>
</dbReference>
<reference evidence="2 3" key="1">
    <citation type="journal article" date="2016" name="Nat. Commun.">
        <title>Thousands of microbial genomes shed light on interconnected biogeochemical processes in an aquifer system.</title>
        <authorList>
            <person name="Anantharaman K."/>
            <person name="Brown C.T."/>
            <person name="Hug L.A."/>
            <person name="Sharon I."/>
            <person name="Castelle C.J."/>
            <person name="Probst A.J."/>
            <person name="Thomas B.C."/>
            <person name="Singh A."/>
            <person name="Wilkins M.J."/>
            <person name="Karaoz U."/>
            <person name="Brodie E.L."/>
            <person name="Williams K.H."/>
            <person name="Hubbard S.S."/>
            <person name="Banfield J.F."/>
        </authorList>
    </citation>
    <scope>NUCLEOTIDE SEQUENCE [LARGE SCALE GENOMIC DNA]</scope>
</reference>
<dbReference type="EMBL" id="MGDD01000322">
    <property type="protein sequence ID" value="OGL42482.1"/>
    <property type="molecule type" value="Genomic_DNA"/>
</dbReference>
<dbReference type="InterPro" id="IPR007383">
    <property type="entry name" value="DUF445"/>
</dbReference>
<dbReference type="PANTHER" id="PTHR38568">
    <property type="entry name" value="DUF445 DOMAIN-CONTAINING PROTEIN-RELATED"/>
    <property type="match status" value="1"/>
</dbReference>